<reference evidence="2 3" key="1">
    <citation type="submission" date="2020-08" db="EMBL/GenBank/DDBJ databases">
        <title>Genomic Encyclopedia of Type Strains, Phase IV (KMG-IV): sequencing the most valuable type-strain genomes for metagenomic binning, comparative biology and taxonomic classification.</title>
        <authorList>
            <person name="Goeker M."/>
        </authorList>
    </citation>
    <scope>NUCLEOTIDE SEQUENCE [LARGE SCALE GENOMIC DNA]</scope>
    <source>
        <strain evidence="2 3">DSM 45385</strain>
    </source>
</reference>
<organism evidence="2 3">
    <name type="scientific">Nonomuraea endophytica</name>
    <dbReference type="NCBI Taxonomy" id="714136"/>
    <lineage>
        <taxon>Bacteria</taxon>
        <taxon>Bacillati</taxon>
        <taxon>Actinomycetota</taxon>
        <taxon>Actinomycetes</taxon>
        <taxon>Streptosporangiales</taxon>
        <taxon>Streptosporangiaceae</taxon>
        <taxon>Nonomuraea</taxon>
    </lineage>
</organism>
<feature type="transmembrane region" description="Helical" evidence="1">
    <location>
        <begin position="129"/>
        <end position="147"/>
    </location>
</feature>
<dbReference type="Proteomes" id="UP000568380">
    <property type="component" value="Unassembled WGS sequence"/>
</dbReference>
<evidence type="ECO:0000313" key="2">
    <source>
        <dbReference type="EMBL" id="MBB5075395.1"/>
    </source>
</evidence>
<name>A0A7W7ZY30_9ACTN</name>
<feature type="transmembrane region" description="Helical" evidence="1">
    <location>
        <begin position="43"/>
        <end position="67"/>
    </location>
</feature>
<dbReference type="EMBL" id="JACHIN010000001">
    <property type="protein sequence ID" value="MBB5075395.1"/>
    <property type="molecule type" value="Genomic_DNA"/>
</dbReference>
<dbReference type="RefSeq" id="WP_184958462.1">
    <property type="nucleotide sequence ID" value="NZ_JACHIN010000001.1"/>
</dbReference>
<feature type="transmembrane region" description="Helical" evidence="1">
    <location>
        <begin position="94"/>
        <end position="117"/>
    </location>
</feature>
<feature type="transmembrane region" description="Helical" evidence="1">
    <location>
        <begin position="12"/>
        <end position="31"/>
    </location>
</feature>
<comment type="caution">
    <text evidence="2">The sequence shown here is derived from an EMBL/GenBank/DDBJ whole genome shotgun (WGS) entry which is preliminary data.</text>
</comment>
<protein>
    <submittedName>
        <fullName evidence="2">Uncharacterized protein</fullName>
    </submittedName>
</protein>
<sequence length="413" mass="43889">MIRVLGMELRRSPFLWVVLPISALAIAVLLRERETWHAVWPEASVQVIAAATQLPGVAVAAVAAWAAQRVHRTGTADLLNGAARPRWQIEAVQLFSSLVFSWIVLAVVSLIAGFVTARMAPPGSLWPSYLLLGFAATIIVTALGHAVGSTVNSRLAPPVAGFLSFFPLFVMSLLVPYFGEANKEVSPAALAARVAFAITCVFAALFVSARTVVGRRPAWRPLMATGSAGLAVLAVVALGPPQQARAPAEDPVCGLVERTRVCLWPENAARLPGALQATKALIDTTRHVFPYPDVVAEEGLAIAGGSTVFVGVVAGSTGEAFGSLQSFRLTWALLKDCGAEESEVAGRRRIEARAKLDTWISSSHLGRLQDAYWDSIALTSAGRQEVGSTLKLARAEQVQWARRQITIMGACGG</sequence>
<evidence type="ECO:0000256" key="1">
    <source>
        <dbReference type="SAM" id="Phobius"/>
    </source>
</evidence>
<accession>A0A7W7ZY30</accession>
<dbReference type="AlphaFoldDB" id="A0A7W7ZY30"/>
<gene>
    <name evidence="2" type="ORF">HNR40_000841</name>
</gene>
<keyword evidence="1" id="KW-1133">Transmembrane helix</keyword>
<evidence type="ECO:0000313" key="3">
    <source>
        <dbReference type="Proteomes" id="UP000568380"/>
    </source>
</evidence>
<keyword evidence="1" id="KW-0812">Transmembrane</keyword>
<feature type="transmembrane region" description="Helical" evidence="1">
    <location>
        <begin position="190"/>
        <end position="209"/>
    </location>
</feature>
<proteinExistence type="predicted"/>
<keyword evidence="3" id="KW-1185">Reference proteome</keyword>
<keyword evidence="1" id="KW-0472">Membrane</keyword>
<feature type="transmembrane region" description="Helical" evidence="1">
    <location>
        <begin position="159"/>
        <end position="178"/>
    </location>
</feature>